<feature type="region of interest" description="Disordered" evidence="1">
    <location>
        <begin position="334"/>
        <end position="392"/>
    </location>
</feature>
<feature type="compositionally biased region" description="Polar residues" evidence="1">
    <location>
        <begin position="920"/>
        <end position="930"/>
    </location>
</feature>
<feature type="region of interest" description="Disordered" evidence="1">
    <location>
        <begin position="138"/>
        <end position="178"/>
    </location>
</feature>
<feature type="region of interest" description="Disordered" evidence="1">
    <location>
        <begin position="816"/>
        <end position="836"/>
    </location>
</feature>
<protein>
    <submittedName>
        <fullName evidence="2">Uncharacterized protein</fullName>
    </submittedName>
</protein>
<feature type="compositionally biased region" description="Basic and acidic residues" evidence="1">
    <location>
        <begin position="195"/>
        <end position="210"/>
    </location>
</feature>
<proteinExistence type="predicted"/>
<keyword evidence="4" id="KW-1185">Reference proteome</keyword>
<dbReference type="EMBL" id="VSWC01000066">
    <property type="protein sequence ID" value="KAA1097905.1"/>
    <property type="molecule type" value="Genomic_DNA"/>
</dbReference>
<dbReference type="AlphaFoldDB" id="A0A5B0P8L2"/>
<evidence type="ECO:0000313" key="4">
    <source>
        <dbReference type="Proteomes" id="UP000324748"/>
    </source>
</evidence>
<name>A0A5B0P8L2_PUCGR</name>
<dbReference type="Proteomes" id="UP000324748">
    <property type="component" value="Unassembled WGS sequence"/>
</dbReference>
<gene>
    <name evidence="2" type="ORF">PGT21_023633</name>
    <name evidence="3" type="ORF">PGTUg99_036185</name>
</gene>
<dbReference type="OrthoDB" id="2505893at2759"/>
<dbReference type="Proteomes" id="UP000325313">
    <property type="component" value="Unassembled WGS sequence"/>
</dbReference>
<dbReference type="EMBL" id="VDEP01000270">
    <property type="protein sequence ID" value="KAA1117137.1"/>
    <property type="molecule type" value="Genomic_DNA"/>
</dbReference>
<comment type="caution">
    <text evidence="2">The sequence shown here is derived from an EMBL/GenBank/DDBJ whole genome shotgun (WGS) entry which is preliminary data.</text>
</comment>
<reference evidence="4 5" key="1">
    <citation type="submission" date="2019-05" db="EMBL/GenBank/DDBJ databases">
        <title>Emergence of the Ug99 lineage of the wheat stem rust pathogen through somatic hybridization.</title>
        <authorList>
            <person name="Li F."/>
            <person name="Upadhyaya N.M."/>
            <person name="Sperschneider J."/>
            <person name="Matny O."/>
            <person name="Nguyen-Phuc H."/>
            <person name="Mago R."/>
            <person name="Raley C."/>
            <person name="Miller M.E."/>
            <person name="Silverstein K.A.T."/>
            <person name="Henningsen E."/>
            <person name="Hirsch C.D."/>
            <person name="Visser B."/>
            <person name="Pretorius Z.A."/>
            <person name="Steffenson B.J."/>
            <person name="Schwessinger B."/>
            <person name="Dodds P.N."/>
            <person name="Figueroa M."/>
        </authorList>
    </citation>
    <scope>NUCLEOTIDE SEQUENCE [LARGE SCALE GENOMIC DNA]</scope>
    <source>
        <strain evidence="2">21-0</strain>
        <strain evidence="3 5">Ug99</strain>
    </source>
</reference>
<evidence type="ECO:0000256" key="1">
    <source>
        <dbReference type="SAM" id="MobiDB-lite"/>
    </source>
</evidence>
<feature type="compositionally biased region" description="Polar residues" evidence="1">
    <location>
        <begin position="335"/>
        <end position="361"/>
    </location>
</feature>
<accession>A0A5B0P8L2</accession>
<feature type="compositionally biased region" description="Polar residues" evidence="1">
    <location>
        <begin position="369"/>
        <end position="378"/>
    </location>
</feature>
<evidence type="ECO:0000313" key="2">
    <source>
        <dbReference type="EMBL" id="KAA1097905.1"/>
    </source>
</evidence>
<sequence length="1132" mass="123206">MDNPTSTAHQRTSDLLTIPNQIPADWPAAFQSARIKYIIPADQTAILPESDDQHPTDQSELLSWLDKLIKTPTRQSVYLGESLKVHIILSLTEPANVGFTEHDLIQNHLQANLSIHIQGNVLQAGSPTTIPSIRAERYHVDSPGPSPRQNRSKQPNLLGRPQPSIRIPHSDASSQYESHQLSKPFQLFTGSYSHAKAEPPNESERLDSSHPHKLKPSNTGTRVTLQVAKLANQWLVVWKVSCELGHLQESNQTGSLSLSAVITYHSTQSPVFDLPGPSILPIPLLSDSPPNFNPHPSSSRIGDAGFENAIEIDLFDGMGRDISVSLTRPLIAPGSSASAYQSESTHKSGQSNRLGSPSNRFSHPHPNLKISSGMANPSRSEDYLPSYPEERRQSAPAISIPIARRAFSSAYHKEPAPITPSYQEIEPNASDLPYLERHLMSMIPIVDPLILRVDTIAPQHLLKPRGLAAQLPNHPEIGFIEMEKPFNPMLMLELSFPEDSMGTIDDEFLLESLDIKIEKQGLFPEFDHSATSTITIIPIHPTQPPDGNLPYRISRNEIHSLIYGVQIEPADLLPEQGQGHASSCLQYDNLPINVSLPPSTLISSVNSAFNHQKTGIPIVQEGYQLAEDDNLSSCTAVGRAENYVAGGGSTTLGPGKAYKSTRASPLRHSHDPGVDDTSGSEVGLQLKNSVGVVYLLSITIRGKMVSKHSRIESTGPIGSTWTCLLSSLDLSDSATLDLCRQTTEESLGIPLVPYRGDEQAEKFAWRSPVHDLILPGRCDDGHHYKRSVLPHGGLVAGSKRHTASNLMNALQELSTFQRTSSTRGLPLPSERSRMRQKQLSPLAIHGSTFVHQNAYAEDLSFADPPPSSVPNTGRRFLPEKDNKRRTLTPTASHPSPRVPERVHQPAEGDPGAYTGGYKANKTNRPPGQTSSLSTPVLIESSFGHAIPTGAIGGPFDGLRGERGGIMIKVNCSSPTGGDGSNRFKVLQEFAVEILVFNRSSSATTEGPFKVKILTNSNLLKSSNHTQLPSPNEPSRTHLFAPPQHLHPADHDHVDDIGGGVVSLDEAIQIGPLGGGECQAVKIRLIGLKPGIFQLYGIHFVSIHSNPPPPHDQEPIQPISEFVLVDPLVVLIE</sequence>
<feature type="region of interest" description="Disordered" evidence="1">
    <location>
        <begin position="655"/>
        <end position="680"/>
    </location>
</feature>
<feature type="region of interest" description="Disordered" evidence="1">
    <location>
        <begin position="859"/>
        <end position="930"/>
    </location>
</feature>
<evidence type="ECO:0000313" key="5">
    <source>
        <dbReference type="Proteomes" id="UP000325313"/>
    </source>
</evidence>
<organism evidence="2 4">
    <name type="scientific">Puccinia graminis f. sp. tritici</name>
    <dbReference type="NCBI Taxonomy" id="56615"/>
    <lineage>
        <taxon>Eukaryota</taxon>
        <taxon>Fungi</taxon>
        <taxon>Dikarya</taxon>
        <taxon>Basidiomycota</taxon>
        <taxon>Pucciniomycotina</taxon>
        <taxon>Pucciniomycetes</taxon>
        <taxon>Pucciniales</taxon>
        <taxon>Pucciniaceae</taxon>
        <taxon>Puccinia</taxon>
    </lineage>
</organism>
<feature type="region of interest" description="Disordered" evidence="1">
    <location>
        <begin position="193"/>
        <end position="219"/>
    </location>
</feature>
<evidence type="ECO:0000313" key="3">
    <source>
        <dbReference type="EMBL" id="KAA1117137.1"/>
    </source>
</evidence>